<dbReference type="STRING" id="1419482.SAMN05444266_101646"/>
<dbReference type="AlphaFoldDB" id="A0A1M6WJ99"/>
<sequence length="159" mass="17467">MKSDKNQQGEVVISPTTGVAVASGNSHPVSVVEMSSIENMPDLDDAVVVPIDLMAEYWEPAAIGESKKVYFHSVAPQMFPDFNDPSVEVEIDCALFYEKTKGEVKPWRNASKRLVSLLNGLTQGSVVQITYLGKKKNKKNSFESAVWSIKPIVINLPKA</sequence>
<dbReference type="RefSeq" id="WP_073077956.1">
    <property type="nucleotide sequence ID" value="NZ_FRBL01000001.1"/>
</dbReference>
<organism evidence="1 2">
    <name type="scientific">Chitinophaga jiangningensis</name>
    <dbReference type="NCBI Taxonomy" id="1419482"/>
    <lineage>
        <taxon>Bacteria</taxon>
        <taxon>Pseudomonadati</taxon>
        <taxon>Bacteroidota</taxon>
        <taxon>Chitinophagia</taxon>
        <taxon>Chitinophagales</taxon>
        <taxon>Chitinophagaceae</taxon>
        <taxon>Chitinophaga</taxon>
    </lineage>
</organism>
<name>A0A1M6WJ99_9BACT</name>
<reference evidence="1 2" key="1">
    <citation type="submission" date="2016-11" db="EMBL/GenBank/DDBJ databases">
        <authorList>
            <person name="Jaros S."/>
            <person name="Januszkiewicz K."/>
            <person name="Wedrychowicz H."/>
        </authorList>
    </citation>
    <scope>NUCLEOTIDE SEQUENCE [LARGE SCALE GENOMIC DNA]</scope>
    <source>
        <strain evidence="1 2">DSM 27406</strain>
    </source>
</reference>
<keyword evidence="2" id="KW-1185">Reference proteome</keyword>
<evidence type="ECO:0000313" key="1">
    <source>
        <dbReference type="EMBL" id="SHK93679.1"/>
    </source>
</evidence>
<dbReference type="Proteomes" id="UP000184420">
    <property type="component" value="Unassembled WGS sequence"/>
</dbReference>
<proteinExistence type="predicted"/>
<dbReference type="EMBL" id="FRBL01000001">
    <property type="protein sequence ID" value="SHK93679.1"/>
    <property type="molecule type" value="Genomic_DNA"/>
</dbReference>
<protein>
    <submittedName>
        <fullName evidence="1">Uncharacterized protein</fullName>
    </submittedName>
</protein>
<dbReference type="OrthoDB" id="963494at2"/>
<evidence type="ECO:0000313" key="2">
    <source>
        <dbReference type="Proteomes" id="UP000184420"/>
    </source>
</evidence>
<gene>
    <name evidence="1" type="ORF">SAMN05444266_101646</name>
</gene>
<accession>A0A1M6WJ99</accession>